<protein>
    <submittedName>
        <fullName evidence="1">Uncharacterized protein</fullName>
    </submittedName>
</protein>
<sequence length="39" mass="4376">MIKGLHIAGLPNAWGMVADLARMFSEHYKGQGYVQLLCR</sequence>
<evidence type="ECO:0000313" key="1">
    <source>
        <dbReference type="EMBL" id="EGU84426.1"/>
    </source>
</evidence>
<organism evidence="1">
    <name type="scientific">Fusarium oxysporum (strain Fo5176)</name>
    <name type="common">Fusarium vascular wilt</name>
    <dbReference type="NCBI Taxonomy" id="660025"/>
    <lineage>
        <taxon>Eukaryota</taxon>
        <taxon>Fungi</taxon>
        <taxon>Dikarya</taxon>
        <taxon>Ascomycota</taxon>
        <taxon>Pezizomycotina</taxon>
        <taxon>Sordariomycetes</taxon>
        <taxon>Hypocreomycetidae</taxon>
        <taxon>Hypocreales</taxon>
        <taxon>Nectriaceae</taxon>
        <taxon>Fusarium</taxon>
        <taxon>Fusarium oxysporum species complex</taxon>
    </lineage>
</organism>
<proteinExistence type="predicted"/>
<accession>F9FF81</accession>
<comment type="caution">
    <text evidence="1">The sequence shown here is derived from an EMBL/GenBank/DDBJ whole genome shotgun (WGS) entry which is preliminary data.</text>
</comment>
<reference evidence="1" key="1">
    <citation type="journal article" date="2012" name="Mol. Plant Microbe Interact.">
        <title>A highly conserved effector in Fusarium oxysporum is required for full virulence on Arabidopsis.</title>
        <authorList>
            <person name="Thatcher L.F."/>
            <person name="Gardiner D.M."/>
            <person name="Kazan K."/>
            <person name="Manners J."/>
        </authorList>
    </citation>
    <scope>NUCLEOTIDE SEQUENCE [LARGE SCALE GENOMIC DNA]</scope>
    <source>
        <strain evidence="1">Fo5176</strain>
    </source>
</reference>
<dbReference type="EMBL" id="AFQF01001605">
    <property type="protein sequence ID" value="EGU84426.1"/>
    <property type="molecule type" value="Genomic_DNA"/>
</dbReference>
<name>F9FF81_FUSOF</name>
<gene>
    <name evidence="1" type="ORF">FOXB_05060</name>
</gene>
<dbReference type="AlphaFoldDB" id="F9FF81"/>